<comment type="caution">
    <text evidence="2">The sequence shown here is derived from an EMBL/GenBank/DDBJ whole genome shotgun (WGS) entry which is preliminary data.</text>
</comment>
<sequence>MKKIIALAAVAIAFAAPASAHLIRVIHPVDNAPVVLHGDKVISEVQPIDMTLTPYQGSQYAFTNAAGQVVIQVPASRTVTLGSN</sequence>
<name>A0ABQ4NG40_9RHOB</name>
<feature type="signal peptide" evidence="1">
    <location>
        <begin position="1"/>
        <end position="20"/>
    </location>
</feature>
<proteinExistence type="predicted"/>
<organism evidence="2 3">
    <name type="scientific">Jannaschia pagri</name>
    <dbReference type="NCBI Taxonomy" id="2829797"/>
    <lineage>
        <taxon>Bacteria</taxon>
        <taxon>Pseudomonadati</taxon>
        <taxon>Pseudomonadota</taxon>
        <taxon>Alphaproteobacteria</taxon>
        <taxon>Rhodobacterales</taxon>
        <taxon>Roseobacteraceae</taxon>
        <taxon>Jannaschia</taxon>
    </lineage>
</organism>
<keyword evidence="1" id="KW-0732">Signal</keyword>
<keyword evidence="3" id="KW-1185">Reference proteome</keyword>
<protein>
    <recommendedName>
        <fullName evidence="4">DUF4165 domain-containing protein</fullName>
    </recommendedName>
</protein>
<evidence type="ECO:0000313" key="3">
    <source>
        <dbReference type="Proteomes" id="UP000786693"/>
    </source>
</evidence>
<dbReference type="RefSeq" id="WP_220746945.1">
    <property type="nucleotide sequence ID" value="NZ_BPFH01000001.1"/>
</dbReference>
<feature type="chain" id="PRO_5046616477" description="DUF4165 domain-containing protein" evidence="1">
    <location>
        <begin position="21"/>
        <end position="84"/>
    </location>
</feature>
<accession>A0ABQ4NG40</accession>
<evidence type="ECO:0008006" key="4">
    <source>
        <dbReference type="Google" id="ProtNLM"/>
    </source>
</evidence>
<gene>
    <name evidence="2" type="ORF">JANAI62_00200</name>
</gene>
<evidence type="ECO:0000313" key="2">
    <source>
        <dbReference type="EMBL" id="GIT93397.1"/>
    </source>
</evidence>
<evidence type="ECO:0000256" key="1">
    <source>
        <dbReference type="SAM" id="SignalP"/>
    </source>
</evidence>
<dbReference type="EMBL" id="BPFH01000001">
    <property type="protein sequence ID" value="GIT93397.1"/>
    <property type="molecule type" value="Genomic_DNA"/>
</dbReference>
<dbReference type="Proteomes" id="UP000786693">
    <property type="component" value="Unassembled WGS sequence"/>
</dbReference>
<reference evidence="2 3" key="1">
    <citation type="submission" date="2021-05" db="EMBL/GenBank/DDBJ databases">
        <title>Bacteria Genome sequencing.</title>
        <authorList>
            <person name="Takabe Y."/>
            <person name="Nakajima Y."/>
            <person name="Suzuki S."/>
            <person name="Shiozaki T."/>
        </authorList>
    </citation>
    <scope>NUCLEOTIDE SEQUENCE [LARGE SCALE GENOMIC DNA]</scope>
    <source>
        <strain evidence="2 3">AI_62</strain>
    </source>
</reference>